<organism evidence="12 13">
    <name type="scientific">Pseudacidovorax intermedius</name>
    <dbReference type="NCBI Taxonomy" id="433924"/>
    <lineage>
        <taxon>Bacteria</taxon>
        <taxon>Pseudomonadati</taxon>
        <taxon>Pseudomonadota</taxon>
        <taxon>Betaproteobacteria</taxon>
        <taxon>Burkholderiales</taxon>
        <taxon>Comamonadaceae</taxon>
        <taxon>Pseudacidovorax</taxon>
    </lineage>
</organism>
<feature type="domain" description="Polyphosphate kinase middle" evidence="8">
    <location>
        <begin position="130"/>
        <end position="311"/>
    </location>
</feature>
<keyword evidence="4 6" id="KW-0418">Kinase</keyword>
<reference evidence="12 13" key="1">
    <citation type="journal article" date="2016" name="Front. Microbiol.">
        <title>Genomic Resource of Rice Seed Associated Bacteria.</title>
        <authorList>
            <person name="Midha S."/>
            <person name="Bansal K."/>
            <person name="Sharma S."/>
            <person name="Kumar N."/>
            <person name="Patil P.P."/>
            <person name="Chaudhry V."/>
            <person name="Patil P.B."/>
        </authorList>
    </citation>
    <scope>NUCLEOTIDE SEQUENCE [LARGE SCALE GENOMIC DNA]</scope>
    <source>
        <strain evidence="12 13">NS331</strain>
    </source>
</reference>
<evidence type="ECO:0000256" key="4">
    <source>
        <dbReference type="ARBA" id="ARBA00022777"/>
    </source>
</evidence>
<dbReference type="EMBL" id="LDSL01000108">
    <property type="protein sequence ID" value="KTT18011.1"/>
    <property type="molecule type" value="Genomic_DNA"/>
</dbReference>
<keyword evidence="13" id="KW-1185">Reference proteome</keyword>
<feature type="binding site" evidence="6">
    <location>
        <position position="416"/>
    </location>
    <ligand>
        <name>Mg(2+)</name>
        <dbReference type="ChEBI" id="CHEBI:18420"/>
    </ligand>
</feature>
<dbReference type="PIRSF" id="PIRSF015589">
    <property type="entry name" value="PP_kinase"/>
    <property type="match status" value="1"/>
</dbReference>
<evidence type="ECO:0000259" key="8">
    <source>
        <dbReference type="Pfam" id="PF02503"/>
    </source>
</evidence>
<feature type="binding site" evidence="6">
    <location>
        <position position="575"/>
    </location>
    <ligand>
        <name>ATP</name>
        <dbReference type="ChEBI" id="CHEBI:30616"/>
    </ligand>
</feature>
<keyword evidence="1 6" id="KW-0597">Phosphoprotein</keyword>
<accession>A0A147GQI7</accession>
<dbReference type="GO" id="GO:0046872">
    <property type="term" value="F:metal ion binding"/>
    <property type="evidence" value="ECO:0007669"/>
    <property type="project" value="UniProtKB-KW"/>
</dbReference>
<dbReference type="SUPFAM" id="SSF56024">
    <property type="entry name" value="Phospholipase D/nuclease"/>
    <property type="match status" value="2"/>
</dbReference>
<dbReference type="Pfam" id="PF13090">
    <property type="entry name" value="PP_kinase_C"/>
    <property type="match status" value="1"/>
</dbReference>
<dbReference type="Pfam" id="PF02503">
    <property type="entry name" value="PP_kinase"/>
    <property type="match status" value="1"/>
</dbReference>
<feature type="domain" description="Polyphosphate kinase C-terminal" evidence="10">
    <location>
        <begin position="514"/>
        <end position="677"/>
    </location>
</feature>
<comment type="PTM">
    <text evidence="6 7">An intermediate of this reaction is the autophosphorylated ppk in which a phosphate is covalently linked to a histidine residue through a N-P bond.</text>
</comment>
<evidence type="ECO:0000256" key="1">
    <source>
        <dbReference type="ARBA" id="ARBA00022553"/>
    </source>
</evidence>
<dbReference type="GO" id="GO:0009358">
    <property type="term" value="C:polyphosphate kinase complex"/>
    <property type="evidence" value="ECO:0007669"/>
    <property type="project" value="InterPro"/>
</dbReference>
<dbReference type="InterPro" id="IPR036830">
    <property type="entry name" value="PP_kinase_middle_dom_sf"/>
</dbReference>
<dbReference type="Pfam" id="PF13089">
    <property type="entry name" value="PP_kinase_N"/>
    <property type="match status" value="1"/>
</dbReference>
<dbReference type="InterPro" id="IPR025200">
    <property type="entry name" value="PPK_C_dom2"/>
</dbReference>
<dbReference type="SUPFAM" id="SSF143724">
    <property type="entry name" value="PHP14-like"/>
    <property type="match status" value="1"/>
</dbReference>
<dbReference type="PATRIC" id="fig|433924.3.peg.214"/>
<dbReference type="HAMAP" id="MF_00347">
    <property type="entry name" value="Polyphosphate_kinase"/>
    <property type="match status" value="1"/>
</dbReference>
<proteinExistence type="inferred from homology"/>
<keyword evidence="6" id="KW-0460">Magnesium</keyword>
<dbReference type="CDD" id="cd09168">
    <property type="entry name" value="PLDc_PaPPK1_C2_like"/>
    <property type="match status" value="1"/>
</dbReference>
<dbReference type="EC" id="2.7.4.1" evidence="6 7"/>
<dbReference type="AlphaFoldDB" id="A0A147GQI7"/>
<keyword evidence="2 6" id="KW-0808">Transferase</keyword>
<feature type="domain" description="Polyphosphate kinase C-terminal" evidence="11">
    <location>
        <begin position="343"/>
        <end position="506"/>
    </location>
</feature>
<dbReference type="GO" id="GO:0006799">
    <property type="term" value="P:polyphosphate biosynthetic process"/>
    <property type="evidence" value="ECO:0007669"/>
    <property type="project" value="UniProtKB-UniRule"/>
</dbReference>
<evidence type="ECO:0000256" key="2">
    <source>
        <dbReference type="ARBA" id="ARBA00022679"/>
    </source>
</evidence>
<name>A0A147GQI7_9BURK</name>
<dbReference type="Gene3D" id="3.30.870.10">
    <property type="entry name" value="Endonuclease Chain A"/>
    <property type="match status" value="2"/>
</dbReference>
<dbReference type="NCBIfam" id="TIGR03705">
    <property type="entry name" value="poly_P_kin"/>
    <property type="match status" value="1"/>
</dbReference>
<dbReference type="PANTHER" id="PTHR30218:SF0">
    <property type="entry name" value="POLYPHOSPHATE KINASE"/>
    <property type="match status" value="1"/>
</dbReference>
<comment type="caution">
    <text evidence="12">The sequence shown here is derived from an EMBL/GenBank/DDBJ whole genome shotgun (WGS) entry which is preliminary data.</text>
</comment>
<dbReference type="Proteomes" id="UP000072741">
    <property type="component" value="Unassembled WGS sequence"/>
</dbReference>
<evidence type="ECO:0000256" key="6">
    <source>
        <dbReference type="HAMAP-Rule" id="MF_00347"/>
    </source>
</evidence>
<evidence type="ECO:0000256" key="7">
    <source>
        <dbReference type="RuleBase" id="RU003800"/>
    </source>
</evidence>
<dbReference type="PANTHER" id="PTHR30218">
    <property type="entry name" value="POLYPHOSPHATE KINASE"/>
    <property type="match status" value="1"/>
</dbReference>
<evidence type="ECO:0000259" key="10">
    <source>
        <dbReference type="Pfam" id="PF13090"/>
    </source>
</evidence>
<evidence type="ECO:0000259" key="11">
    <source>
        <dbReference type="Pfam" id="PF17941"/>
    </source>
</evidence>
<keyword evidence="3 6" id="KW-0547">Nucleotide-binding</keyword>
<dbReference type="InterPro" id="IPR036832">
    <property type="entry name" value="PPK_N_dom_sf"/>
</dbReference>
<comment type="catalytic activity">
    <reaction evidence="6 7">
        <text>[phosphate](n) + ATP = [phosphate](n+1) + ADP</text>
        <dbReference type="Rhea" id="RHEA:19573"/>
        <dbReference type="Rhea" id="RHEA-COMP:9859"/>
        <dbReference type="Rhea" id="RHEA-COMP:14280"/>
        <dbReference type="ChEBI" id="CHEBI:16838"/>
        <dbReference type="ChEBI" id="CHEBI:30616"/>
        <dbReference type="ChEBI" id="CHEBI:456216"/>
        <dbReference type="EC" id="2.7.4.1"/>
    </reaction>
</comment>
<feature type="binding site" evidence="6">
    <location>
        <position position="479"/>
    </location>
    <ligand>
        <name>ATP</name>
        <dbReference type="ChEBI" id="CHEBI:30616"/>
    </ligand>
</feature>
<feature type="domain" description="Polyphosphate kinase N-terminal" evidence="9">
    <location>
        <begin position="20"/>
        <end position="120"/>
    </location>
</feature>
<dbReference type="Gene3D" id="3.30.1840.10">
    <property type="entry name" value="Polyphosphate kinase middle domain"/>
    <property type="match status" value="1"/>
</dbReference>
<dbReference type="GO" id="GO:0008976">
    <property type="term" value="F:polyphosphate kinase activity"/>
    <property type="evidence" value="ECO:0007669"/>
    <property type="project" value="UniProtKB-UniRule"/>
</dbReference>
<comment type="similarity">
    <text evidence="6 7">Belongs to the polyphosphate kinase 1 (PPK1) family.</text>
</comment>
<dbReference type="Gene3D" id="1.20.58.310">
    <property type="entry name" value="Polyphosphate kinase N-terminal domain"/>
    <property type="match status" value="1"/>
</dbReference>
<dbReference type="Pfam" id="PF17941">
    <property type="entry name" value="PP_kinase_C_1"/>
    <property type="match status" value="1"/>
</dbReference>
<comment type="cofactor">
    <cofactor evidence="6">
        <name>Mg(2+)</name>
        <dbReference type="ChEBI" id="CHEBI:18420"/>
    </cofactor>
</comment>
<feature type="binding site" evidence="6">
    <location>
        <position position="386"/>
    </location>
    <ligand>
        <name>Mg(2+)</name>
        <dbReference type="ChEBI" id="CHEBI:18420"/>
    </ligand>
</feature>
<dbReference type="GO" id="GO:0005524">
    <property type="term" value="F:ATP binding"/>
    <property type="evidence" value="ECO:0007669"/>
    <property type="project" value="UniProtKB-KW"/>
</dbReference>
<dbReference type="InterPro" id="IPR025198">
    <property type="entry name" value="PPK_N_dom"/>
</dbReference>
<protein>
    <recommendedName>
        <fullName evidence="6 7">Polyphosphate kinase</fullName>
        <ecNumber evidence="6 7">2.7.4.1</ecNumber>
    </recommendedName>
    <alternativeName>
        <fullName evidence="6">ATP-polyphosphate phosphotransferase</fullName>
    </alternativeName>
    <alternativeName>
        <fullName evidence="6">Polyphosphoric acid kinase</fullName>
    </alternativeName>
</protein>
<dbReference type="InterPro" id="IPR003414">
    <property type="entry name" value="PP_kinase"/>
</dbReference>
<comment type="function">
    <text evidence="6 7">Catalyzes the reversible transfer of the terminal phosphate of ATP to form a long-chain polyphosphate (polyP).</text>
</comment>
<feature type="active site" description="Phosphohistidine intermediate" evidence="6">
    <location>
        <position position="446"/>
    </location>
</feature>
<dbReference type="NCBIfam" id="NF003918">
    <property type="entry name" value="PRK05443.1-2"/>
    <property type="match status" value="1"/>
</dbReference>
<evidence type="ECO:0000256" key="5">
    <source>
        <dbReference type="ARBA" id="ARBA00022840"/>
    </source>
</evidence>
<dbReference type="SUPFAM" id="SSF140356">
    <property type="entry name" value="PPK N-terminal domain-like"/>
    <property type="match status" value="1"/>
</dbReference>
<dbReference type="RefSeq" id="WP_058643107.1">
    <property type="nucleotide sequence ID" value="NZ_LDSL01000108.1"/>
</dbReference>
<keyword evidence="6" id="KW-0479">Metal-binding</keyword>
<evidence type="ECO:0000256" key="3">
    <source>
        <dbReference type="ARBA" id="ARBA00022741"/>
    </source>
</evidence>
<evidence type="ECO:0000313" key="13">
    <source>
        <dbReference type="Proteomes" id="UP000072741"/>
    </source>
</evidence>
<dbReference type="InterPro" id="IPR024953">
    <property type="entry name" value="PP_kinase_middle"/>
</dbReference>
<dbReference type="NCBIfam" id="NF003921">
    <property type="entry name" value="PRK05443.2-2"/>
    <property type="match status" value="1"/>
</dbReference>
<feature type="binding site" evidence="6">
    <location>
        <position position="603"/>
    </location>
    <ligand>
        <name>ATP</name>
        <dbReference type="ChEBI" id="CHEBI:30616"/>
    </ligand>
</feature>
<gene>
    <name evidence="6" type="primary">ppk</name>
    <name evidence="12" type="ORF">NS331_16630</name>
</gene>
<keyword evidence="5 6" id="KW-0067">ATP-binding</keyword>
<dbReference type="InterPro" id="IPR041108">
    <property type="entry name" value="PP_kinase_C_1"/>
</dbReference>
<evidence type="ECO:0000259" key="9">
    <source>
        <dbReference type="Pfam" id="PF13089"/>
    </source>
</evidence>
<evidence type="ECO:0000313" key="12">
    <source>
        <dbReference type="EMBL" id="KTT18011.1"/>
    </source>
</evidence>
<sequence length="712" mass="79987">MPFPDESLPAPYAPVVPRLLDRDHSILAFNRRVLNWAERPEVPLVERLRYLCIVSSNLDEFFEVRAEPHVRACLEGQGSGPYTAESFDALSEAAHDLVARQYALYNDELLPAFAEHGIHVISHGKRNPAQRKWVHEYFEREVRPLLIPVALDPAHPFPQVANKSLNFIVKLSGKDAFGRENPIAILKVPRVLPRLIRMPAKVSDGKTLVVALSSIVRAHLHAMFPGREVGQFSQFRVTRHSDLAVDEEDVKNLRTALRQGLQHRNYGQAVRLEVSADCDESLSSFLLAQFNLPAGALYRVPGPVNLARFSQMVDLIDEPRFKDLRFTPYQASYPINLSPGQSFFDRLQRSDVLIHQPFESFDGVIEFLREAVADPQVLAIKQTIYRTGADSVLMDLLREAVRRGKEVMAVVELKARFDEEANINWAEVLESIGAQVVYGVVGLKTHAKMLLVTRREGRHIRRYGHLSTGNYNPRTARLYTDISHLTADPQLTADMDALFVHLAGQSRLPKLQRLWVAPFDLHKNLVARIDALADAAGAGKPTRIVAKMNALTDEALIAALLQAGRQGVKIDLIVRGACMLPAQVPGVSENIRVRSIIGRFLEHSRVFYFREDEDEQLYLSSADWMNRNMMRRVEVAWPVTHPVLRQRLIDECLVAYLHDGRDAWELAADGRYARVDGNLHAGEPGASRTIEAHGAQTALMGRYAFRGRSAGG</sequence>
<feature type="binding site" evidence="6">
    <location>
        <position position="57"/>
    </location>
    <ligand>
        <name>ATP</name>
        <dbReference type="ChEBI" id="CHEBI:30616"/>
    </ligand>
</feature>